<accession>A0A9P1GKC9</accession>
<feature type="region of interest" description="Disordered" evidence="1">
    <location>
        <begin position="101"/>
        <end position="127"/>
    </location>
</feature>
<gene>
    <name evidence="2" type="ORF">C1SCF055_LOCUS40956</name>
</gene>
<dbReference type="Proteomes" id="UP001152797">
    <property type="component" value="Unassembled WGS sequence"/>
</dbReference>
<reference evidence="2" key="1">
    <citation type="submission" date="2022-10" db="EMBL/GenBank/DDBJ databases">
        <authorList>
            <person name="Chen Y."/>
            <person name="Dougan E. K."/>
            <person name="Chan C."/>
            <person name="Rhodes N."/>
            <person name="Thang M."/>
        </authorList>
    </citation>
    <scope>NUCLEOTIDE SEQUENCE</scope>
</reference>
<comment type="caution">
    <text evidence="2">The sequence shown here is derived from an EMBL/GenBank/DDBJ whole genome shotgun (WGS) entry which is preliminary data.</text>
</comment>
<dbReference type="AlphaFoldDB" id="A0A9P1GKC9"/>
<evidence type="ECO:0000313" key="3">
    <source>
        <dbReference type="EMBL" id="CAL4803510.1"/>
    </source>
</evidence>
<evidence type="ECO:0000256" key="1">
    <source>
        <dbReference type="SAM" id="MobiDB-lite"/>
    </source>
</evidence>
<organism evidence="2">
    <name type="scientific">Cladocopium goreaui</name>
    <dbReference type="NCBI Taxonomy" id="2562237"/>
    <lineage>
        <taxon>Eukaryota</taxon>
        <taxon>Sar</taxon>
        <taxon>Alveolata</taxon>
        <taxon>Dinophyceae</taxon>
        <taxon>Suessiales</taxon>
        <taxon>Symbiodiniaceae</taxon>
        <taxon>Cladocopium</taxon>
    </lineage>
</organism>
<evidence type="ECO:0000313" key="4">
    <source>
        <dbReference type="Proteomes" id="UP001152797"/>
    </source>
</evidence>
<dbReference type="EMBL" id="CAMXCT020006571">
    <property type="protein sequence ID" value="CAL1169573.1"/>
    <property type="molecule type" value="Genomic_DNA"/>
</dbReference>
<protein>
    <submittedName>
        <fullName evidence="2">Uncharacterized protein</fullName>
    </submittedName>
</protein>
<feature type="compositionally biased region" description="Basic and acidic residues" evidence="1">
    <location>
        <begin position="110"/>
        <end position="119"/>
    </location>
</feature>
<feature type="region of interest" description="Disordered" evidence="1">
    <location>
        <begin position="1"/>
        <end position="79"/>
    </location>
</feature>
<dbReference type="EMBL" id="CAMXCT030006571">
    <property type="protein sequence ID" value="CAL4803510.1"/>
    <property type="molecule type" value="Genomic_DNA"/>
</dbReference>
<evidence type="ECO:0000313" key="2">
    <source>
        <dbReference type="EMBL" id="CAI4016198.1"/>
    </source>
</evidence>
<reference evidence="3 4" key="2">
    <citation type="submission" date="2024-05" db="EMBL/GenBank/DDBJ databases">
        <authorList>
            <person name="Chen Y."/>
            <person name="Shah S."/>
            <person name="Dougan E. K."/>
            <person name="Thang M."/>
            <person name="Chan C."/>
        </authorList>
    </citation>
    <scope>NUCLEOTIDE SEQUENCE [LARGE SCALE GENOMIC DNA]</scope>
</reference>
<keyword evidence="4" id="KW-1185">Reference proteome</keyword>
<name>A0A9P1GKC9_9DINO</name>
<sequence length="466" mass="52527">MGKAGRGLFQDEPEEPQKRLRRAPNLFGAEPEESSSRNLKTTGSVRPVPVLFGDEGDELNPSAPEVDTDDEGAPPPKPTLNLDWSALKLFDHATFLQKSVNESKVQPQKRTYDNSKRAEQAASSLKHKATSFKESALKSGRIEDLIRKHQCNCGLKSCFKQLDLDDCKKFLDKFWNLAKCPLFTFLGRPIGRFCLCKVLGVGINRFRKALSMTPDLRIGARKGERHAASQSVNAFLGILYDGVAETLPDRFVRRGRSAKGEDPEFDFDEVEVDPEDVKDWLDKPTGKALWNVMQPGASAITKYLEPGTVADLYSHYQATRHLFGAVAVSYSTFLSIYKEKWSDILKFRQKSMFTQCELCYCFKESIKNAGSLEEKLASVLAYREHLSAQWRDRCICWSLQELALDHMSDVLVIQVDGLDQSKFRLPRDPALRATASSALVQAQRPKIKVHGVWCFGPLDSYNSFSW</sequence>
<proteinExistence type="predicted"/>
<dbReference type="EMBL" id="CAMXCT010006571">
    <property type="protein sequence ID" value="CAI4016198.1"/>
    <property type="molecule type" value="Genomic_DNA"/>
</dbReference>